<dbReference type="InterPro" id="IPR008266">
    <property type="entry name" value="Tyr_kinase_AS"/>
</dbReference>
<comment type="similarity">
    <text evidence="1">Belongs to the protein kinase superfamily. BUD32 family.</text>
</comment>
<dbReference type="GO" id="GO:0005524">
    <property type="term" value="F:ATP binding"/>
    <property type="evidence" value="ECO:0007669"/>
    <property type="project" value="UniProtKB-KW"/>
</dbReference>
<accession>A0A150IP97</accession>
<keyword evidence="6" id="KW-0547">Nucleotide-binding</keyword>
<dbReference type="GO" id="GO:0005829">
    <property type="term" value="C:cytosol"/>
    <property type="evidence" value="ECO:0007669"/>
    <property type="project" value="TreeGrafter"/>
</dbReference>
<keyword evidence="5" id="KW-0819">tRNA processing</keyword>
<evidence type="ECO:0000259" key="11">
    <source>
        <dbReference type="PROSITE" id="PS50011"/>
    </source>
</evidence>
<evidence type="ECO:0000256" key="4">
    <source>
        <dbReference type="ARBA" id="ARBA00022679"/>
    </source>
</evidence>
<dbReference type="GO" id="GO:0008033">
    <property type="term" value="P:tRNA processing"/>
    <property type="evidence" value="ECO:0007669"/>
    <property type="project" value="UniProtKB-KW"/>
</dbReference>
<protein>
    <recommendedName>
        <fullName evidence="2">non-specific serine/threonine protein kinase</fullName>
        <ecNumber evidence="2">2.7.11.1</ecNumber>
    </recommendedName>
</protein>
<dbReference type="NCBIfam" id="NF011464">
    <property type="entry name" value="PRK14879.1-7"/>
    <property type="match status" value="1"/>
</dbReference>
<dbReference type="InterPro" id="IPR000719">
    <property type="entry name" value="Prot_kinase_dom"/>
</dbReference>
<dbReference type="EMBL" id="LNGC01000174">
    <property type="protein sequence ID" value="KYC46770.1"/>
    <property type="molecule type" value="Genomic_DNA"/>
</dbReference>
<dbReference type="NCBIfam" id="NF011463">
    <property type="entry name" value="PRK14879.1-4"/>
    <property type="match status" value="1"/>
</dbReference>
<evidence type="ECO:0000256" key="9">
    <source>
        <dbReference type="ARBA" id="ARBA00047899"/>
    </source>
</evidence>
<dbReference type="SUPFAM" id="SSF56112">
    <property type="entry name" value="Protein kinase-like (PK-like)"/>
    <property type="match status" value="1"/>
</dbReference>
<keyword evidence="8" id="KW-0067">ATP-binding</keyword>
<dbReference type="PANTHER" id="PTHR12209:SF0">
    <property type="entry name" value="EKC_KEOPS COMPLEX SUBUNIT TP53RK"/>
    <property type="match status" value="1"/>
</dbReference>
<dbReference type="PROSITE" id="PS50011">
    <property type="entry name" value="PROTEIN_KINASE_DOM"/>
    <property type="match status" value="1"/>
</dbReference>
<keyword evidence="3" id="KW-0723">Serine/threonine-protein kinase</keyword>
<evidence type="ECO:0000256" key="6">
    <source>
        <dbReference type="ARBA" id="ARBA00022741"/>
    </source>
</evidence>
<evidence type="ECO:0000256" key="2">
    <source>
        <dbReference type="ARBA" id="ARBA00012513"/>
    </source>
</evidence>
<evidence type="ECO:0000256" key="1">
    <source>
        <dbReference type="ARBA" id="ARBA00010630"/>
    </source>
</evidence>
<evidence type="ECO:0000256" key="7">
    <source>
        <dbReference type="ARBA" id="ARBA00022777"/>
    </source>
</evidence>
<proteinExistence type="inferred from homology"/>
<evidence type="ECO:0000313" key="13">
    <source>
        <dbReference type="Proteomes" id="UP000075398"/>
    </source>
</evidence>
<dbReference type="PANTHER" id="PTHR12209">
    <property type="entry name" value="NON-SPECIFIC SERINE/THREONINE PROTEIN KINASE"/>
    <property type="match status" value="1"/>
</dbReference>
<dbReference type="Proteomes" id="UP000075398">
    <property type="component" value="Unassembled WGS sequence"/>
</dbReference>
<dbReference type="GO" id="GO:0004674">
    <property type="term" value="F:protein serine/threonine kinase activity"/>
    <property type="evidence" value="ECO:0007669"/>
    <property type="project" value="UniProtKB-KW"/>
</dbReference>
<dbReference type="NCBIfam" id="TIGR03724">
    <property type="entry name" value="arch_bud32"/>
    <property type="match status" value="1"/>
</dbReference>
<reference evidence="12 13" key="1">
    <citation type="journal article" date="2016" name="ISME J.">
        <title>Chasing the elusive Euryarchaeota class WSA2: genomes reveal a uniquely fastidious methyl-reducing methanogen.</title>
        <authorList>
            <person name="Nobu M.K."/>
            <person name="Narihiro T."/>
            <person name="Kuroda K."/>
            <person name="Mei R."/>
            <person name="Liu W.T."/>
        </authorList>
    </citation>
    <scope>NUCLEOTIDE SEQUENCE [LARGE SCALE GENOMIC DNA]</scope>
    <source>
        <strain evidence="12">U1lsi0528_Bin055</strain>
    </source>
</reference>
<comment type="caution">
    <text evidence="12">The sequence shown here is derived from an EMBL/GenBank/DDBJ whole genome shotgun (WGS) entry which is preliminary data.</text>
</comment>
<evidence type="ECO:0000256" key="10">
    <source>
        <dbReference type="ARBA" id="ARBA00048679"/>
    </source>
</evidence>
<dbReference type="PATRIC" id="fig|1705409.3.peg.2192"/>
<evidence type="ECO:0000313" key="12">
    <source>
        <dbReference type="EMBL" id="KYC46770.1"/>
    </source>
</evidence>
<keyword evidence="7" id="KW-0418">Kinase</keyword>
<evidence type="ECO:0000256" key="3">
    <source>
        <dbReference type="ARBA" id="ARBA00022527"/>
    </source>
</evidence>
<evidence type="ECO:0000256" key="8">
    <source>
        <dbReference type="ARBA" id="ARBA00022840"/>
    </source>
</evidence>
<dbReference type="NCBIfam" id="NF011462">
    <property type="entry name" value="PRK14879.1-3"/>
    <property type="match status" value="1"/>
</dbReference>
<gene>
    <name evidence="12" type="ORF">AMQ22_02055</name>
</gene>
<keyword evidence="4" id="KW-0808">Transferase</keyword>
<dbReference type="InterPro" id="IPR011009">
    <property type="entry name" value="Kinase-like_dom_sf"/>
</dbReference>
<feature type="domain" description="Protein kinase" evidence="11">
    <location>
        <begin position="1"/>
        <end position="215"/>
    </location>
</feature>
<dbReference type="EC" id="2.7.11.1" evidence="2"/>
<dbReference type="Pfam" id="PF00069">
    <property type="entry name" value="Pkinase"/>
    <property type="match status" value="1"/>
</dbReference>
<evidence type="ECO:0000256" key="5">
    <source>
        <dbReference type="ARBA" id="ARBA00022694"/>
    </source>
</evidence>
<sequence length="215" mass="24950">MILKKGAEADLYLEDFKDVFGFDFYNEKIVIKKRVKKNYRINEIDSMIRGFRTVKEAKIINKSKIFGVFSPALYLVDLKEKSIVMEYINGIRLKEYFSSKGLDRDIGLQIGKSIGALHKGGIIHGDLTTSNMILNDGKVYFIDFGLSEESEEIEKQGIDVHLLRQALESTHFDISDELFKIILEGYSNVRGQEKKDEILQRIEQIEKRGRYRKRD</sequence>
<dbReference type="PROSITE" id="PS00109">
    <property type="entry name" value="PROTEIN_KINASE_TYR"/>
    <property type="match status" value="1"/>
</dbReference>
<comment type="catalytic activity">
    <reaction evidence="9">
        <text>L-threonyl-[protein] + ATP = O-phospho-L-threonyl-[protein] + ADP + H(+)</text>
        <dbReference type="Rhea" id="RHEA:46608"/>
        <dbReference type="Rhea" id="RHEA-COMP:11060"/>
        <dbReference type="Rhea" id="RHEA-COMP:11605"/>
        <dbReference type="ChEBI" id="CHEBI:15378"/>
        <dbReference type="ChEBI" id="CHEBI:30013"/>
        <dbReference type="ChEBI" id="CHEBI:30616"/>
        <dbReference type="ChEBI" id="CHEBI:61977"/>
        <dbReference type="ChEBI" id="CHEBI:456216"/>
        <dbReference type="EC" id="2.7.11.1"/>
    </reaction>
</comment>
<comment type="catalytic activity">
    <reaction evidence="10">
        <text>L-seryl-[protein] + ATP = O-phospho-L-seryl-[protein] + ADP + H(+)</text>
        <dbReference type="Rhea" id="RHEA:17989"/>
        <dbReference type="Rhea" id="RHEA-COMP:9863"/>
        <dbReference type="Rhea" id="RHEA-COMP:11604"/>
        <dbReference type="ChEBI" id="CHEBI:15378"/>
        <dbReference type="ChEBI" id="CHEBI:29999"/>
        <dbReference type="ChEBI" id="CHEBI:30616"/>
        <dbReference type="ChEBI" id="CHEBI:83421"/>
        <dbReference type="ChEBI" id="CHEBI:456216"/>
        <dbReference type="EC" id="2.7.11.1"/>
    </reaction>
</comment>
<dbReference type="Gene3D" id="3.30.200.20">
    <property type="entry name" value="Phosphorylase Kinase, domain 1"/>
    <property type="match status" value="1"/>
</dbReference>
<dbReference type="InterPro" id="IPR022495">
    <property type="entry name" value="Bud32"/>
</dbReference>
<dbReference type="STRING" id="1705564.APG08_01180"/>
<dbReference type="AlphaFoldDB" id="A0A150IP97"/>
<name>A0A150IP97_9EURY</name>
<organism evidence="12 13">
    <name type="scientific">Candidatus Methanofastidiosum methylothiophilum</name>
    <dbReference type="NCBI Taxonomy" id="1705564"/>
    <lineage>
        <taxon>Archaea</taxon>
        <taxon>Methanobacteriati</taxon>
        <taxon>Methanobacteriota</taxon>
        <taxon>Stenosarchaea group</taxon>
        <taxon>Candidatus Methanofastidiosia</taxon>
        <taxon>Candidatus Methanofastidiosales</taxon>
        <taxon>Candidatus Methanofastidiosaceae</taxon>
        <taxon>Candidatus Methanofastidiosum</taxon>
    </lineage>
</organism>
<dbReference type="Gene3D" id="1.10.510.10">
    <property type="entry name" value="Transferase(Phosphotransferase) domain 1"/>
    <property type="match status" value="1"/>
</dbReference>